<dbReference type="InterPro" id="IPR000713">
    <property type="entry name" value="Mur_ligase_N"/>
</dbReference>
<evidence type="ECO:0000256" key="4">
    <source>
        <dbReference type="ARBA" id="ARBA00022741"/>
    </source>
</evidence>
<dbReference type="GO" id="GO:0008360">
    <property type="term" value="P:regulation of cell shape"/>
    <property type="evidence" value="ECO:0007669"/>
    <property type="project" value="UniProtKB-KW"/>
</dbReference>
<evidence type="ECO:0000256" key="11">
    <source>
        <dbReference type="RuleBase" id="RU004136"/>
    </source>
</evidence>
<dbReference type="InterPro" id="IPR013221">
    <property type="entry name" value="Mur_ligase_cen"/>
</dbReference>
<dbReference type="EMBL" id="WMIB01000024">
    <property type="protein sequence ID" value="MTH55178.1"/>
    <property type="molecule type" value="Genomic_DNA"/>
</dbReference>
<dbReference type="InterPro" id="IPR005863">
    <property type="entry name" value="UDP-N-AcMur_synth"/>
</dbReference>
<evidence type="ECO:0000256" key="2">
    <source>
        <dbReference type="ARBA" id="ARBA00022598"/>
    </source>
</evidence>
<dbReference type="InterPro" id="IPR036565">
    <property type="entry name" value="Mur-like_cat_sf"/>
</dbReference>
<evidence type="ECO:0000313" key="15">
    <source>
        <dbReference type="EMBL" id="MTH55178.1"/>
    </source>
</evidence>
<dbReference type="RefSeq" id="WP_155113676.1">
    <property type="nucleotide sequence ID" value="NZ_WMIB01000024.1"/>
</dbReference>
<evidence type="ECO:0000256" key="6">
    <source>
        <dbReference type="ARBA" id="ARBA00022960"/>
    </source>
</evidence>
<accession>A0A7X2S8E4</accession>
<feature type="domain" description="Mur ligase N-terminal catalytic" evidence="12">
    <location>
        <begin position="26"/>
        <end position="100"/>
    </location>
</feature>
<feature type="domain" description="Mur ligase C-terminal" evidence="13">
    <location>
        <begin position="317"/>
        <end position="442"/>
    </location>
</feature>
<dbReference type="GO" id="GO:0009252">
    <property type="term" value="P:peptidoglycan biosynthetic process"/>
    <property type="evidence" value="ECO:0007669"/>
    <property type="project" value="UniProtKB-UniRule"/>
</dbReference>
<dbReference type="GO" id="GO:0005737">
    <property type="term" value="C:cytoplasm"/>
    <property type="evidence" value="ECO:0007669"/>
    <property type="project" value="UniProtKB-SubCell"/>
</dbReference>
<reference evidence="15 16" key="1">
    <citation type="journal article" date="2017" name="Int. J. Syst. Evol. Microbiol.">
        <title>Bacillus mangrovi sp. nov., isolated from a sediment sample from a mangrove forest.</title>
        <authorList>
            <person name="Gupta V."/>
            <person name="Singh P.K."/>
            <person name="Korpole S."/>
            <person name="Tanuku N.R.S."/>
            <person name="Pinnaka A.K."/>
        </authorList>
    </citation>
    <scope>NUCLEOTIDE SEQUENCE [LARGE SCALE GENOMIC DNA]</scope>
    <source>
        <strain evidence="15 16">KCTC 33872</strain>
    </source>
</reference>
<dbReference type="Gene3D" id="3.40.1190.10">
    <property type="entry name" value="Mur-like, catalytic domain"/>
    <property type="match status" value="1"/>
</dbReference>
<dbReference type="Pfam" id="PF08245">
    <property type="entry name" value="Mur_ligase_M"/>
    <property type="match status" value="1"/>
</dbReference>
<evidence type="ECO:0000256" key="1">
    <source>
        <dbReference type="ARBA" id="ARBA00022490"/>
    </source>
</evidence>
<dbReference type="OrthoDB" id="9801978at2"/>
<dbReference type="InterPro" id="IPR036615">
    <property type="entry name" value="Mur_ligase_C_dom_sf"/>
</dbReference>
<protein>
    <recommendedName>
        <fullName evidence="10 11">UDP-N-acetylmuramoyl-tripeptide--D-alanyl-D-alanine ligase</fullName>
        <ecNumber evidence="10 11">6.3.2.10</ecNumber>
    </recommendedName>
    <alternativeName>
        <fullName evidence="10">D-alanyl-D-alanine-adding enzyme</fullName>
    </alternativeName>
</protein>
<dbReference type="UniPathway" id="UPA00219"/>
<dbReference type="NCBIfam" id="TIGR01143">
    <property type="entry name" value="murF"/>
    <property type="match status" value="1"/>
</dbReference>
<comment type="caution">
    <text evidence="15">The sequence shown here is derived from an EMBL/GenBank/DDBJ whole genome shotgun (WGS) entry which is preliminary data.</text>
</comment>
<dbReference type="GO" id="GO:0005524">
    <property type="term" value="F:ATP binding"/>
    <property type="evidence" value="ECO:0007669"/>
    <property type="project" value="UniProtKB-UniRule"/>
</dbReference>
<keyword evidence="6 10" id="KW-0133">Cell shape</keyword>
<comment type="similarity">
    <text evidence="10">Belongs to the MurCDEF family. MurF subfamily.</text>
</comment>
<dbReference type="Gene3D" id="3.40.1390.10">
    <property type="entry name" value="MurE/MurF, N-terminal domain"/>
    <property type="match status" value="1"/>
</dbReference>
<sequence>MIKRTLAEIQDMSGGEGLAQSFETIEIDGISTDSRSIRKGSLFVPITGDNFNGHRFADKALAEGAAAILWAKNEHNPPQDVPVIYVDDTLAALQMLAKTYKEQLNVKVAGVTGSNGKTTTKDLLASALSASFKVHKTQGNFNNHIGLPLTLLAMPEDTEAVVLEMGMSSKGEIELLSKLARPDAAVITNIGESHMMDLGSREGIAEAKLEIAIGLKEEGTLYYFGDEPLLRERVPAVNRRTVTFGETDRNDLYPADFHQSESGVEFTVQPEGSRFSVPVLGKHNVWNALAAIAVARSFGLNDEMISKGLENLAMTAMRLELAKTERGWAVINDAYNASPTSMKAAIRLAEDLEGYSRRILILGDMLELGDREEAFHEETGEAITARSSYVFTYGKLGAFIAEGAKKNLQEDQIKSFLDKEKLIQAVKEFAQQGDLFLVKASRGMRLEEVVSALSE</sequence>
<keyword evidence="5 10" id="KW-0067">ATP-binding</keyword>
<dbReference type="SUPFAM" id="SSF53244">
    <property type="entry name" value="MurD-like peptide ligases, peptide-binding domain"/>
    <property type="match status" value="1"/>
</dbReference>
<dbReference type="InterPro" id="IPR004101">
    <property type="entry name" value="Mur_ligase_C"/>
</dbReference>
<keyword evidence="2 10" id="KW-0436">Ligase</keyword>
<keyword evidence="3 10" id="KW-0132">Cell division</keyword>
<dbReference type="SUPFAM" id="SSF63418">
    <property type="entry name" value="MurE/MurF N-terminal domain"/>
    <property type="match status" value="1"/>
</dbReference>
<comment type="function">
    <text evidence="10 11">Involved in cell wall formation. Catalyzes the final step in the synthesis of UDP-N-acetylmuramoyl-pentapeptide, the precursor of murein.</text>
</comment>
<dbReference type="InterPro" id="IPR035911">
    <property type="entry name" value="MurE/MurF_N"/>
</dbReference>
<feature type="domain" description="Mur ligase central" evidence="14">
    <location>
        <begin position="111"/>
        <end position="295"/>
    </location>
</feature>
<keyword evidence="8 10" id="KW-0131">Cell cycle</keyword>
<keyword evidence="7 10" id="KW-0573">Peptidoglycan synthesis</keyword>
<evidence type="ECO:0000259" key="13">
    <source>
        <dbReference type="Pfam" id="PF02875"/>
    </source>
</evidence>
<evidence type="ECO:0000313" key="16">
    <source>
        <dbReference type="Proteomes" id="UP000434639"/>
    </source>
</evidence>
<evidence type="ECO:0000256" key="5">
    <source>
        <dbReference type="ARBA" id="ARBA00022840"/>
    </source>
</evidence>
<evidence type="ECO:0000259" key="14">
    <source>
        <dbReference type="Pfam" id="PF08245"/>
    </source>
</evidence>
<organism evidence="15 16">
    <name type="scientific">Metabacillus mangrovi</name>
    <dbReference type="NCBI Taxonomy" id="1491830"/>
    <lineage>
        <taxon>Bacteria</taxon>
        <taxon>Bacillati</taxon>
        <taxon>Bacillota</taxon>
        <taxon>Bacilli</taxon>
        <taxon>Bacillales</taxon>
        <taxon>Bacillaceae</taxon>
        <taxon>Metabacillus</taxon>
    </lineage>
</organism>
<keyword evidence="9 10" id="KW-0961">Cell wall biogenesis/degradation</keyword>
<dbReference type="PANTHER" id="PTHR43024">
    <property type="entry name" value="UDP-N-ACETYLMURAMOYL-TRIPEPTIDE--D-ALANYL-D-ALANINE LIGASE"/>
    <property type="match status" value="1"/>
</dbReference>
<comment type="subcellular location">
    <subcellularLocation>
        <location evidence="10 11">Cytoplasm</location>
    </subcellularLocation>
</comment>
<evidence type="ECO:0000256" key="9">
    <source>
        <dbReference type="ARBA" id="ARBA00023316"/>
    </source>
</evidence>
<comment type="catalytic activity">
    <reaction evidence="10 11">
        <text>D-alanyl-D-alanine + UDP-N-acetyl-alpha-D-muramoyl-L-alanyl-gamma-D-glutamyl-meso-2,6-diaminopimelate + ATP = UDP-N-acetyl-alpha-D-muramoyl-L-alanyl-gamma-D-glutamyl-meso-2,6-diaminopimeloyl-D-alanyl-D-alanine + ADP + phosphate + H(+)</text>
        <dbReference type="Rhea" id="RHEA:28374"/>
        <dbReference type="ChEBI" id="CHEBI:15378"/>
        <dbReference type="ChEBI" id="CHEBI:30616"/>
        <dbReference type="ChEBI" id="CHEBI:43474"/>
        <dbReference type="ChEBI" id="CHEBI:57822"/>
        <dbReference type="ChEBI" id="CHEBI:61386"/>
        <dbReference type="ChEBI" id="CHEBI:83905"/>
        <dbReference type="ChEBI" id="CHEBI:456216"/>
        <dbReference type="EC" id="6.3.2.10"/>
    </reaction>
</comment>
<dbReference type="SUPFAM" id="SSF53623">
    <property type="entry name" value="MurD-like peptide ligases, catalytic domain"/>
    <property type="match status" value="1"/>
</dbReference>
<gene>
    <name evidence="10 15" type="primary">murF</name>
    <name evidence="15" type="ORF">GKZ89_17405</name>
</gene>
<keyword evidence="1 10" id="KW-0963">Cytoplasm</keyword>
<evidence type="ECO:0000256" key="10">
    <source>
        <dbReference type="HAMAP-Rule" id="MF_02019"/>
    </source>
</evidence>
<dbReference type="GO" id="GO:0047480">
    <property type="term" value="F:UDP-N-acetylmuramoyl-tripeptide-D-alanyl-D-alanine ligase activity"/>
    <property type="evidence" value="ECO:0007669"/>
    <property type="project" value="UniProtKB-UniRule"/>
</dbReference>
<keyword evidence="4 10" id="KW-0547">Nucleotide-binding</keyword>
<name>A0A7X2S8E4_9BACI</name>
<dbReference type="PANTHER" id="PTHR43024:SF1">
    <property type="entry name" value="UDP-N-ACETYLMURAMOYL-TRIPEPTIDE--D-ALANYL-D-ALANINE LIGASE"/>
    <property type="match status" value="1"/>
</dbReference>
<dbReference type="Pfam" id="PF02875">
    <property type="entry name" value="Mur_ligase_C"/>
    <property type="match status" value="1"/>
</dbReference>
<evidence type="ECO:0000256" key="7">
    <source>
        <dbReference type="ARBA" id="ARBA00022984"/>
    </source>
</evidence>
<dbReference type="Proteomes" id="UP000434639">
    <property type="component" value="Unassembled WGS sequence"/>
</dbReference>
<evidence type="ECO:0000256" key="8">
    <source>
        <dbReference type="ARBA" id="ARBA00023306"/>
    </source>
</evidence>
<dbReference type="EC" id="6.3.2.10" evidence="10 11"/>
<feature type="binding site" evidence="10">
    <location>
        <begin position="113"/>
        <end position="119"/>
    </location>
    <ligand>
        <name>ATP</name>
        <dbReference type="ChEBI" id="CHEBI:30616"/>
    </ligand>
</feature>
<evidence type="ECO:0000256" key="3">
    <source>
        <dbReference type="ARBA" id="ARBA00022618"/>
    </source>
</evidence>
<dbReference type="AlphaFoldDB" id="A0A7X2S8E4"/>
<keyword evidence="16" id="KW-1185">Reference proteome</keyword>
<dbReference type="Pfam" id="PF01225">
    <property type="entry name" value="Mur_ligase"/>
    <property type="match status" value="1"/>
</dbReference>
<evidence type="ECO:0000259" key="12">
    <source>
        <dbReference type="Pfam" id="PF01225"/>
    </source>
</evidence>
<dbReference type="GO" id="GO:0051301">
    <property type="term" value="P:cell division"/>
    <property type="evidence" value="ECO:0007669"/>
    <property type="project" value="UniProtKB-KW"/>
</dbReference>
<dbReference type="GO" id="GO:0071555">
    <property type="term" value="P:cell wall organization"/>
    <property type="evidence" value="ECO:0007669"/>
    <property type="project" value="UniProtKB-KW"/>
</dbReference>
<dbReference type="InterPro" id="IPR051046">
    <property type="entry name" value="MurCDEF_CellWall_CoF430Synth"/>
</dbReference>
<comment type="pathway">
    <text evidence="10 11">Cell wall biogenesis; peptidoglycan biosynthesis.</text>
</comment>
<dbReference type="Gene3D" id="3.90.190.20">
    <property type="entry name" value="Mur ligase, C-terminal domain"/>
    <property type="match status" value="1"/>
</dbReference>
<proteinExistence type="inferred from homology"/>
<dbReference type="HAMAP" id="MF_02019">
    <property type="entry name" value="MurF"/>
    <property type="match status" value="1"/>
</dbReference>